<dbReference type="GO" id="GO:0070005">
    <property type="term" value="F:cysteine-type aminopeptidase activity"/>
    <property type="evidence" value="ECO:0007669"/>
    <property type="project" value="InterPro"/>
</dbReference>
<dbReference type="GO" id="GO:0009636">
    <property type="term" value="P:response to toxic substance"/>
    <property type="evidence" value="ECO:0007669"/>
    <property type="project" value="TreeGrafter"/>
</dbReference>
<keyword evidence="3 4" id="KW-0788">Thiol protease</keyword>
<gene>
    <name evidence="5" type="ORF">ENI34_02420</name>
</gene>
<dbReference type="PANTHER" id="PTHR10363">
    <property type="entry name" value="BLEOMYCIN HYDROLASE"/>
    <property type="match status" value="1"/>
</dbReference>
<sequence length="464" mass="54561">MKSSWIIFFLPFLVFAQSGTSGGLTRNVIEDIQGSVRLSKSEYAIMNAVTNNKLSELSLNRSFFIKHNDLFSHRIKTKGITDQKRSGRCWLFAGLNMLRPGVIEKYNLKNFEFSQSYLYFWDKLEKANRFLEFIITSYDRGLLDRELVIFLERPVFDGGYWSYVVNLIDKYGVVPKEAMPETYNSNNSWVMNSIISRKLREDAVLLRKMAQEGKDVQELRDKKIEMLKTIYKILVLNLGEPPSEFIWRYEDTKGNVSAPKRYTPEEFYKDVVGVDIRDYVALFNYPGKVYNRLYQCDNVRNIFEYSDPVYINLDIEQLKELTKKSVLDDEPVWFACDIIKDKDSEHGILSTRILDYRSLYGLEMELNKEARILFRESAGNHAMVFTGVDLQDNRPVKWWVEDSHGKERGDNGHWVMYDDWFDEYVYAVIINKKYLPGELRNILKQEPIHLPPWDPMACLLRNIE</sequence>
<dbReference type="EMBL" id="DRIG01000029">
    <property type="protein sequence ID" value="HEC77981.1"/>
    <property type="molecule type" value="Genomic_DNA"/>
</dbReference>
<evidence type="ECO:0000256" key="4">
    <source>
        <dbReference type="PIRNR" id="PIRNR005700"/>
    </source>
</evidence>
<comment type="similarity">
    <text evidence="4">Belongs to the peptidase C1 family.</text>
</comment>
<evidence type="ECO:0000313" key="5">
    <source>
        <dbReference type="EMBL" id="HEC77981.1"/>
    </source>
</evidence>
<dbReference type="Proteomes" id="UP000885826">
    <property type="component" value="Unassembled WGS sequence"/>
</dbReference>
<evidence type="ECO:0000256" key="3">
    <source>
        <dbReference type="ARBA" id="ARBA00022807"/>
    </source>
</evidence>
<dbReference type="InterPro" id="IPR004134">
    <property type="entry name" value="Peptidase_C1B"/>
</dbReference>
<keyword evidence="2 4" id="KW-0378">Hydrolase</keyword>
<evidence type="ECO:0000256" key="2">
    <source>
        <dbReference type="ARBA" id="ARBA00022801"/>
    </source>
</evidence>
<organism evidence="5 6">
    <name type="scientific">candidate division WOR-3 bacterium</name>
    <dbReference type="NCBI Taxonomy" id="2052148"/>
    <lineage>
        <taxon>Bacteria</taxon>
        <taxon>Bacteria division WOR-3</taxon>
    </lineage>
</organism>
<dbReference type="Pfam" id="PF03051">
    <property type="entry name" value="Peptidase_C1_2"/>
    <property type="match status" value="1"/>
</dbReference>
<keyword evidence="4" id="KW-0031">Aminopeptidase</keyword>
<reference evidence="5" key="1">
    <citation type="journal article" date="2020" name="mSystems">
        <title>Genome- and Community-Level Interaction Insights into Carbon Utilization and Element Cycling Functions of Hydrothermarchaeota in Hydrothermal Sediment.</title>
        <authorList>
            <person name="Zhou Z."/>
            <person name="Liu Y."/>
            <person name="Xu W."/>
            <person name="Pan J."/>
            <person name="Luo Z.H."/>
            <person name="Li M."/>
        </authorList>
    </citation>
    <scope>NUCLEOTIDE SEQUENCE</scope>
    <source>
        <strain evidence="5">HyVt-388</strain>
    </source>
</reference>
<name>A0A9C9JZJ9_UNCW3</name>
<dbReference type="PANTHER" id="PTHR10363:SF2">
    <property type="entry name" value="BLEOMYCIN HYDROLASE"/>
    <property type="match status" value="1"/>
</dbReference>
<dbReference type="Gene3D" id="3.90.70.10">
    <property type="entry name" value="Cysteine proteinases"/>
    <property type="match status" value="1"/>
</dbReference>
<dbReference type="CDD" id="cd00585">
    <property type="entry name" value="Peptidase_C1B"/>
    <property type="match status" value="1"/>
</dbReference>
<accession>A0A9C9JZJ9</accession>
<evidence type="ECO:0000313" key="6">
    <source>
        <dbReference type="Proteomes" id="UP000885826"/>
    </source>
</evidence>
<comment type="caution">
    <text evidence="5">The sequence shown here is derived from an EMBL/GenBank/DDBJ whole genome shotgun (WGS) entry which is preliminary data.</text>
</comment>
<dbReference type="GO" id="GO:0005737">
    <property type="term" value="C:cytoplasm"/>
    <property type="evidence" value="ECO:0007669"/>
    <property type="project" value="TreeGrafter"/>
</dbReference>
<dbReference type="InterPro" id="IPR000169">
    <property type="entry name" value="Pept_cys_AS"/>
</dbReference>
<proteinExistence type="inferred from homology"/>
<protein>
    <recommendedName>
        <fullName evidence="4">Aminopeptidase</fullName>
    </recommendedName>
</protein>
<dbReference type="GO" id="GO:0006508">
    <property type="term" value="P:proteolysis"/>
    <property type="evidence" value="ECO:0007669"/>
    <property type="project" value="UniProtKB-KW"/>
</dbReference>
<dbReference type="SUPFAM" id="SSF54001">
    <property type="entry name" value="Cysteine proteinases"/>
    <property type="match status" value="1"/>
</dbReference>
<dbReference type="AlphaFoldDB" id="A0A9C9JZJ9"/>
<dbReference type="PROSITE" id="PS00139">
    <property type="entry name" value="THIOL_PROTEASE_CYS"/>
    <property type="match status" value="1"/>
</dbReference>
<dbReference type="InterPro" id="IPR038765">
    <property type="entry name" value="Papain-like_cys_pep_sf"/>
</dbReference>
<evidence type="ECO:0000256" key="1">
    <source>
        <dbReference type="ARBA" id="ARBA00022670"/>
    </source>
</evidence>
<dbReference type="GO" id="GO:0043418">
    <property type="term" value="P:homocysteine catabolic process"/>
    <property type="evidence" value="ECO:0007669"/>
    <property type="project" value="TreeGrafter"/>
</dbReference>
<dbReference type="PIRSF" id="PIRSF005700">
    <property type="entry name" value="PepC"/>
    <property type="match status" value="1"/>
</dbReference>
<keyword evidence="1 4" id="KW-0645">Protease</keyword>